<dbReference type="InterPro" id="IPR036318">
    <property type="entry name" value="FAD-bd_PCMH-like_sf"/>
</dbReference>
<sequence length="246" mass="26607">MANFLTIYITLNLCLLCTYPSIINAARTVDSLVACLQRNKVLNYTTPSSSTSFNAVLDFSMQNLRFKEAGVSKPGAIILPSTTKEVQSTWACVRDGGWALRVRSGGHSYEGLSSTASTPFVIIDLMNMHAITVNVAKKFVWVESGVRLGELYYAIASASSNLLGLSAGTCATIGIEAQVITANGSLIKKVSTTDPDLFWALRGGGGDPELFIGIGRHLFRSSIYPELGLTASDCKQGYWIEEKGFW</sequence>
<evidence type="ECO:0000313" key="4">
    <source>
        <dbReference type="EMBL" id="KAI5073244.1"/>
    </source>
</evidence>
<dbReference type="SUPFAM" id="SSF56176">
    <property type="entry name" value="FAD-binding/transporter-associated domain-like"/>
    <property type="match status" value="1"/>
</dbReference>
<dbReference type="Gene3D" id="3.30.43.10">
    <property type="entry name" value="Uridine Diphospho-n-acetylenolpyruvylglucosamine Reductase, domain 2"/>
    <property type="match status" value="1"/>
</dbReference>
<accession>A0A9D4USV2</accession>
<dbReference type="AlphaFoldDB" id="A0A9D4USV2"/>
<dbReference type="InterPro" id="IPR016166">
    <property type="entry name" value="FAD-bd_PCMH"/>
</dbReference>
<comment type="cofactor">
    <cofactor evidence="1">
        <name>FAD</name>
        <dbReference type="ChEBI" id="CHEBI:57692"/>
    </cofactor>
</comment>
<dbReference type="Gene3D" id="3.30.465.10">
    <property type="match status" value="1"/>
</dbReference>
<dbReference type="InterPro" id="IPR016169">
    <property type="entry name" value="FAD-bd_PCMH_sub2"/>
</dbReference>
<evidence type="ECO:0000313" key="5">
    <source>
        <dbReference type="Proteomes" id="UP000886520"/>
    </source>
</evidence>
<dbReference type="EMBL" id="JABFUD020000011">
    <property type="protein sequence ID" value="KAI5073244.1"/>
    <property type="molecule type" value="Genomic_DNA"/>
</dbReference>
<evidence type="ECO:0000259" key="3">
    <source>
        <dbReference type="PROSITE" id="PS51387"/>
    </source>
</evidence>
<proteinExistence type="predicted"/>
<protein>
    <recommendedName>
        <fullName evidence="3">FAD-binding PCMH-type domain-containing protein</fullName>
    </recommendedName>
</protein>
<comment type="caution">
    <text evidence="4">The sequence shown here is derived from an EMBL/GenBank/DDBJ whole genome shotgun (WGS) entry which is preliminary data.</text>
</comment>
<dbReference type="InterPro" id="IPR006094">
    <property type="entry name" value="Oxid_FAD_bind_N"/>
</dbReference>
<dbReference type="Proteomes" id="UP000886520">
    <property type="component" value="Chromosome 11"/>
</dbReference>
<organism evidence="4 5">
    <name type="scientific">Adiantum capillus-veneris</name>
    <name type="common">Maidenhair fern</name>
    <dbReference type="NCBI Taxonomy" id="13818"/>
    <lineage>
        <taxon>Eukaryota</taxon>
        <taxon>Viridiplantae</taxon>
        <taxon>Streptophyta</taxon>
        <taxon>Embryophyta</taxon>
        <taxon>Tracheophyta</taxon>
        <taxon>Polypodiopsida</taxon>
        <taxon>Polypodiidae</taxon>
        <taxon>Polypodiales</taxon>
        <taxon>Pteridineae</taxon>
        <taxon>Pteridaceae</taxon>
        <taxon>Vittarioideae</taxon>
        <taxon>Adiantum</taxon>
    </lineage>
</organism>
<gene>
    <name evidence="4" type="ORF">GOP47_0011257</name>
</gene>
<dbReference type="InterPro" id="IPR016167">
    <property type="entry name" value="FAD-bd_PCMH_sub1"/>
</dbReference>
<dbReference type="OrthoDB" id="407275at2759"/>
<feature type="chain" id="PRO_5039218577" description="FAD-binding PCMH-type domain-containing protein" evidence="2">
    <location>
        <begin position="26"/>
        <end position="246"/>
    </location>
</feature>
<dbReference type="PROSITE" id="PS51387">
    <property type="entry name" value="FAD_PCMH"/>
    <property type="match status" value="1"/>
</dbReference>
<dbReference type="Pfam" id="PF01565">
    <property type="entry name" value="FAD_binding_4"/>
    <property type="match status" value="1"/>
</dbReference>
<evidence type="ECO:0000256" key="1">
    <source>
        <dbReference type="ARBA" id="ARBA00001974"/>
    </source>
</evidence>
<name>A0A9D4USV2_ADICA</name>
<feature type="signal peptide" evidence="2">
    <location>
        <begin position="1"/>
        <end position="25"/>
    </location>
</feature>
<keyword evidence="5" id="KW-1185">Reference proteome</keyword>
<dbReference type="PANTHER" id="PTHR32448">
    <property type="entry name" value="OS08G0158400 PROTEIN"/>
    <property type="match status" value="1"/>
</dbReference>
<feature type="domain" description="FAD-binding PCMH-type" evidence="3">
    <location>
        <begin position="70"/>
        <end position="246"/>
    </location>
</feature>
<reference evidence="4" key="1">
    <citation type="submission" date="2021-01" db="EMBL/GenBank/DDBJ databases">
        <title>Adiantum capillus-veneris genome.</title>
        <authorList>
            <person name="Fang Y."/>
            <person name="Liao Q."/>
        </authorList>
    </citation>
    <scope>NUCLEOTIDE SEQUENCE</scope>
    <source>
        <strain evidence="4">H3</strain>
        <tissue evidence="4">Leaf</tissue>
    </source>
</reference>
<dbReference type="GO" id="GO:0071949">
    <property type="term" value="F:FAD binding"/>
    <property type="evidence" value="ECO:0007669"/>
    <property type="project" value="InterPro"/>
</dbReference>
<evidence type="ECO:0000256" key="2">
    <source>
        <dbReference type="SAM" id="SignalP"/>
    </source>
</evidence>
<keyword evidence="2" id="KW-0732">Signal</keyword>